<protein>
    <submittedName>
        <fullName evidence="1">Uncharacterized protein</fullName>
    </submittedName>
</protein>
<reference evidence="1" key="1">
    <citation type="journal article" date="2008" name="J. Bacteriol.">
        <title>A common virulence plasmid in biotype 2 Vibrio vulnificus and its dissemination aided by a conjugal plasmid.</title>
        <authorList>
            <person name="Lee C.T."/>
            <person name="Amaro C."/>
            <person name="Wu K.M."/>
            <person name="Valiente E."/>
            <person name="Chang Y.F."/>
            <person name="Tsai S.F."/>
            <person name="Chang C.H."/>
            <person name="Hor L.I."/>
        </authorList>
    </citation>
    <scope>NUCLEOTIDE SEQUENCE</scope>
    <source>
        <strain evidence="1">CECT4999</strain>
    </source>
</reference>
<evidence type="ECO:0000313" key="1">
    <source>
        <dbReference type="EMBL" id="CAL25380.1"/>
    </source>
</evidence>
<dbReference type="RefSeq" id="WP_011988312.1">
    <property type="nucleotide sequence ID" value="NC_009701.1"/>
</dbReference>
<dbReference type="EMBL" id="AM293858">
    <property type="protein sequence ID" value="CAL25380.1"/>
    <property type="molecule type" value="Genomic_DNA"/>
</dbReference>
<dbReference type="AlphaFoldDB" id="A0A9P1JCJ0"/>
<sequence>MHCQIFQFAGDKVKKYISKERLDIYTKHLKVKDAQVLPAYQWNKDLAGALLPALHCLEVTLRNSISCAIQENPPPAAKSLYSTGNDWIFSLTEYMGKKLIPKHLRFTKKARHGQLVDAQGFVLDKFNKRLVVKRAWEEDKARFQIISATFMERCRRGSQLLKVVRSSRQRNKQYYHELSAVDRGQKISDFCSFGTGNFGF</sequence>
<name>A0A9P1JCJ0_VIBVL</name>
<proteinExistence type="predicted"/>
<gene>
    <name evidence="1" type="primary">vep18</name>
</gene>
<organism evidence="1">
    <name type="scientific">Vibrio vulnificus</name>
    <dbReference type="NCBI Taxonomy" id="672"/>
    <lineage>
        <taxon>Bacteria</taxon>
        <taxon>Pseudomonadati</taxon>
        <taxon>Pseudomonadota</taxon>
        <taxon>Gammaproteobacteria</taxon>
        <taxon>Vibrionales</taxon>
        <taxon>Vibrionaceae</taxon>
        <taxon>Vibrio</taxon>
    </lineage>
</organism>
<accession>A0A9P1JCJ0</accession>